<dbReference type="Pfam" id="PF12627">
    <property type="entry name" value="PolyA_pol_RNAbd"/>
    <property type="match status" value="1"/>
</dbReference>
<evidence type="ECO:0000256" key="5">
    <source>
        <dbReference type="ARBA" id="ARBA00022723"/>
    </source>
</evidence>
<comment type="cofactor">
    <cofactor evidence="1">
        <name>Mg(2+)</name>
        <dbReference type="ChEBI" id="CHEBI:18420"/>
    </cofactor>
</comment>
<dbReference type="Pfam" id="PF01743">
    <property type="entry name" value="PolyA_pol"/>
    <property type="match status" value="1"/>
</dbReference>
<keyword evidence="7" id="KW-0460">Magnesium</keyword>
<protein>
    <recommendedName>
        <fullName evidence="11">CCA tRNA nucleotidyltransferase</fullName>
    </recommendedName>
</protein>
<keyword evidence="2" id="KW-0808">Transferase</keyword>
<keyword evidence="3" id="KW-0819">tRNA processing</keyword>
<dbReference type="InterPro" id="IPR043519">
    <property type="entry name" value="NT_sf"/>
</dbReference>
<dbReference type="GO" id="GO:0046872">
    <property type="term" value="F:metal ion binding"/>
    <property type="evidence" value="ECO:0007669"/>
    <property type="project" value="UniProtKB-KW"/>
</dbReference>
<evidence type="ECO:0000256" key="4">
    <source>
        <dbReference type="ARBA" id="ARBA00022695"/>
    </source>
</evidence>
<reference evidence="10" key="1">
    <citation type="submission" date="2014-11" db="EMBL/GenBank/DDBJ databases">
        <authorList>
            <person name="Zhu J."/>
            <person name="Qi W."/>
            <person name="Song R."/>
        </authorList>
    </citation>
    <scope>NUCLEOTIDE SEQUENCE</scope>
</reference>
<dbReference type="Gene3D" id="3.30.460.10">
    <property type="entry name" value="Beta Polymerase, domain 2"/>
    <property type="match status" value="1"/>
</dbReference>
<proteinExistence type="predicted"/>
<keyword evidence="5" id="KW-0479">Metal-binding</keyword>
<accession>A0A1B1TBA0</accession>
<dbReference type="InterPro" id="IPR032828">
    <property type="entry name" value="PolyA_RNA-bd"/>
</dbReference>
<dbReference type="SUPFAM" id="SSF81891">
    <property type="entry name" value="Poly A polymerase C-terminal region-like"/>
    <property type="match status" value="1"/>
</dbReference>
<dbReference type="GO" id="GO:0000166">
    <property type="term" value="F:nucleotide binding"/>
    <property type="evidence" value="ECO:0007669"/>
    <property type="project" value="UniProtKB-KW"/>
</dbReference>
<dbReference type="CDD" id="cd05398">
    <property type="entry name" value="NT_ClassII-CCAase"/>
    <property type="match status" value="1"/>
</dbReference>
<dbReference type="InterPro" id="IPR002646">
    <property type="entry name" value="PolA_pol_head_dom"/>
</dbReference>
<organism evidence="10">
    <name type="scientific">uncultured Poseidoniia archaeon</name>
    <dbReference type="NCBI Taxonomy" id="1697135"/>
    <lineage>
        <taxon>Archaea</taxon>
        <taxon>Methanobacteriati</taxon>
        <taxon>Thermoplasmatota</taxon>
        <taxon>Candidatus Poseidoniia</taxon>
        <taxon>environmental samples</taxon>
    </lineage>
</organism>
<keyword evidence="6" id="KW-0547">Nucleotide-binding</keyword>
<dbReference type="EMBL" id="KP211839">
    <property type="protein sequence ID" value="ANV79558.1"/>
    <property type="molecule type" value="Genomic_DNA"/>
</dbReference>
<dbReference type="GO" id="GO:0016779">
    <property type="term" value="F:nucleotidyltransferase activity"/>
    <property type="evidence" value="ECO:0007669"/>
    <property type="project" value="UniProtKB-KW"/>
</dbReference>
<dbReference type="PANTHER" id="PTHR46173">
    <property type="entry name" value="CCA TRNA NUCLEOTIDYLTRANSFERASE 1, MITOCHONDRIAL"/>
    <property type="match status" value="1"/>
</dbReference>
<evidence type="ECO:0000256" key="1">
    <source>
        <dbReference type="ARBA" id="ARBA00001946"/>
    </source>
</evidence>
<evidence type="ECO:0000256" key="3">
    <source>
        <dbReference type="ARBA" id="ARBA00022694"/>
    </source>
</evidence>
<evidence type="ECO:0008006" key="11">
    <source>
        <dbReference type="Google" id="ProtNLM"/>
    </source>
</evidence>
<evidence type="ECO:0000259" key="9">
    <source>
        <dbReference type="Pfam" id="PF12627"/>
    </source>
</evidence>
<dbReference type="GO" id="GO:0000049">
    <property type="term" value="F:tRNA binding"/>
    <property type="evidence" value="ECO:0007669"/>
    <property type="project" value="TreeGrafter"/>
</dbReference>
<evidence type="ECO:0000259" key="8">
    <source>
        <dbReference type="Pfam" id="PF01743"/>
    </source>
</evidence>
<name>A0A1B1TBA0_9ARCH</name>
<keyword evidence="4" id="KW-0548">Nucleotidyltransferase</keyword>
<evidence type="ECO:0000313" key="10">
    <source>
        <dbReference type="EMBL" id="ANV79558.1"/>
    </source>
</evidence>
<evidence type="ECO:0000256" key="2">
    <source>
        <dbReference type="ARBA" id="ARBA00022679"/>
    </source>
</evidence>
<dbReference type="SUPFAM" id="SSF81301">
    <property type="entry name" value="Nucleotidyltransferase"/>
    <property type="match status" value="1"/>
</dbReference>
<feature type="domain" description="Poly A polymerase head" evidence="8">
    <location>
        <begin position="46"/>
        <end position="167"/>
    </location>
</feature>
<dbReference type="Gene3D" id="1.10.3090.10">
    <property type="entry name" value="cca-adding enzyme, domain 2"/>
    <property type="match status" value="1"/>
</dbReference>
<dbReference type="GO" id="GO:0008033">
    <property type="term" value="P:tRNA processing"/>
    <property type="evidence" value="ECO:0007669"/>
    <property type="project" value="UniProtKB-KW"/>
</dbReference>
<sequence length="452" mass="51650">MNKIIQGRKADLDGLDCSKHIIDFLDDLPSDLVVILNTICKNGGGAWIVGGAVRDWMIGHKPNDIDIAVDLTPDEMLEIFPDAILTGEEFGTVSLRGSDGLYQATTLRTDGEYTDGRRPESVTWGMSLRDDLERRDFTINAMAVDVARKVLYDPHDGRTDISRGIIRAVGNAHQRLSEDGLRIMRAYRFADRRGSGVWEIEHSLKQSISQQKHMLDNVSRERIWIEWQKILGGQNSGEIIEKMALEGILDRFLVGEWSNKYLIIDAMKANLDGFDKLEKFALLLSICSEKEVEIICSNLKLSKRDRETIQSIHMMFGAIPEKSKQSMRKYRFILGEFAEKNLTLGIIILKNNVKINNKKSDHYSIDELEERLEILLELEELKTNVQPLADGNWIMNQTGLTKGIRLGRLKSWLHTIQIERDITNISQIERILSTLSWENSDFNNWPQLKFPP</sequence>
<feature type="domain" description="tRNA nucleotidyltransferase/poly(A) polymerase RNA and SrmB- binding" evidence="9">
    <location>
        <begin position="199"/>
        <end position="253"/>
    </location>
</feature>
<reference evidence="10" key="2">
    <citation type="journal article" date="2015" name="ISME J.">
        <title>A new class of marine Euryarchaeota group II from the Mediterranean deep chlorophyll maximum.</title>
        <authorList>
            <person name="Martin-Cuadrado A.B."/>
            <person name="Garcia-Heredia I."/>
            <person name="Molto A.G."/>
            <person name="Lopez-Ubeda R."/>
            <person name="Kimes N."/>
            <person name="Lopez-Garcia P."/>
            <person name="Moreira D."/>
            <person name="Rodriguez-Valera F."/>
        </authorList>
    </citation>
    <scope>NUCLEOTIDE SEQUENCE</scope>
</reference>
<dbReference type="PANTHER" id="PTHR46173:SF1">
    <property type="entry name" value="CCA TRNA NUCLEOTIDYLTRANSFERASE 1, MITOCHONDRIAL"/>
    <property type="match status" value="1"/>
</dbReference>
<evidence type="ECO:0000256" key="6">
    <source>
        <dbReference type="ARBA" id="ARBA00022741"/>
    </source>
</evidence>
<evidence type="ECO:0000256" key="7">
    <source>
        <dbReference type="ARBA" id="ARBA00022842"/>
    </source>
</evidence>
<dbReference type="InterPro" id="IPR050264">
    <property type="entry name" value="Bact_CCA-adding_enz_type3_sf"/>
</dbReference>
<dbReference type="AlphaFoldDB" id="A0A1B1TBA0"/>